<comment type="caution">
    <text evidence="1">The sequence shown here is derived from an EMBL/GenBank/DDBJ whole genome shotgun (WGS) entry which is preliminary data.</text>
</comment>
<evidence type="ECO:0000313" key="1">
    <source>
        <dbReference type="EMBL" id="MFC5659057.1"/>
    </source>
</evidence>
<dbReference type="EMBL" id="JBHSOE010000056">
    <property type="protein sequence ID" value="MFC5659057.1"/>
    <property type="molecule type" value="Genomic_DNA"/>
</dbReference>
<organism evidence="1 2">
    <name type="scientific">Streptomyces nogalater</name>
    <dbReference type="NCBI Taxonomy" id="38314"/>
    <lineage>
        <taxon>Bacteria</taxon>
        <taxon>Bacillati</taxon>
        <taxon>Actinomycetota</taxon>
        <taxon>Actinomycetes</taxon>
        <taxon>Kitasatosporales</taxon>
        <taxon>Streptomycetaceae</taxon>
        <taxon>Streptomyces</taxon>
    </lineage>
</organism>
<evidence type="ECO:0000313" key="2">
    <source>
        <dbReference type="Proteomes" id="UP001596065"/>
    </source>
</evidence>
<accession>A0ABW0WNU5</accession>
<dbReference type="Proteomes" id="UP001596065">
    <property type="component" value="Unassembled WGS sequence"/>
</dbReference>
<keyword evidence="2" id="KW-1185">Reference proteome</keyword>
<sequence>MIVLRAAPDPPTLGRGRSRWSLITEQREELDVMHLRIYEVDVPIHDSTNLDQHGCD</sequence>
<gene>
    <name evidence="1" type="ORF">ACFP3J_26745</name>
</gene>
<proteinExistence type="predicted"/>
<protein>
    <submittedName>
        <fullName evidence="1">Uncharacterized protein</fullName>
    </submittedName>
</protein>
<name>A0ABW0WNU5_STRNO</name>
<dbReference type="RefSeq" id="WP_344347700.1">
    <property type="nucleotide sequence ID" value="NZ_BAAASM010000012.1"/>
</dbReference>
<reference evidence="2" key="1">
    <citation type="journal article" date="2019" name="Int. J. Syst. Evol. Microbiol.">
        <title>The Global Catalogue of Microorganisms (GCM) 10K type strain sequencing project: providing services to taxonomists for standard genome sequencing and annotation.</title>
        <authorList>
            <consortium name="The Broad Institute Genomics Platform"/>
            <consortium name="The Broad Institute Genome Sequencing Center for Infectious Disease"/>
            <person name="Wu L."/>
            <person name="Ma J."/>
        </authorList>
    </citation>
    <scope>NUCLEOTIDE SEQUENCE [LARGE SCALE GENOMIC DNA]</scope>
    <source>
        <strain evidence="2">KCTC 5701</strain>
    </source>
</reference>